<organism evidence="3">
    <name type="scientific">mine drainage metagenome</name>
    <dbReference type="NCBI Taxonomy" id="410659"/>
    <lineage>
        <taxon>unclassified sequences</taxon>
        <taxon>metagenomes</taxon>
        <taxon>ecological metagenomes</taxon>
    </lineage>
</organism>
<dbReference type="InterPro" id="IPR003593">
    <property type="entry name" value="AAA+_ATPase"/>
</dbReference>
<dbReference type="InterPro" id="IPR049945">
    <property type="entry name" value="AAA_22"/>
</dbReference>
<evidence type="ECO:0000313" key="3">
    <source>
        <dbReference type="EMBL" id="OIQ97595.1"/>
    </source>
</evidence>
<sequence length="372" mass="41949">MKTSNAHSRSATEILNDFGAYIFNHPASSATFRELTTALGAEASPQVIIFTGPTGIGKTTLVKAACNRLQKRYQDQMMAEQDFMPVVTISAVPPNGAGFSWKDFYIRLLAGQHEPLVDKKLLLPRQMMLLPDHPLGERALEHSVADSLRRSVEEYCRRRRTKFLIIDEAHHMLLVNSLQRLECQFECLKSLTIQTGITILLTGTYRLLDILDQSGQLTRRSQVVNFPRYDLRHPKDREAFRTILVNLEKKLSEYVPAQLEANAEYFYRKCAGCVGILKDWLARCLEHAVAEGAPIIDEAFADRFALKNRGLLRIVEEACMGENQLADVGDDRLMDLLNNGVLLARGELGLPKKPRRPGQRNPKRDPVGDARP</sequence>
<dbReference type="SMART" id="SM00382">
    <property type="entry name" value="AAA"/>
    <property type="match status" value="1"/>
</dbReference>
<comment type="caution">
    <text evidence="3">The sequence shown here is derived from an EMBL/GenBank/DDBJ whole genome shotgun (WGS) entry which is preliminary data.</text>
</comment>
<protein>
    <recommendedName>
        <fullName evidence="2">AAA+ ATPase domain-containing protein</fullName>
    </recommendedName>
</protein>
<dbReference type="EMBL" id="MLJW01000130">
    <property type="protein sequence ID" value="OIQ97595.1"/>
    <property type="molecule type" value="Genomic_DNA"/>
</dbReference>
<feature type="domain" description="AAA+ ATPase" evidence="2">
    <location>
        <begin position="44"/>
        <end position="230"/>
    </location>
</feature>
<reference evidence="3" key="1">
    <citation type="submission" date="2016-10" db="EMBL/GenBank/DDBJ databases">
        <title>Sequence of Gallionella enrichment culture.</title>
        <authorList>
            <person name="Poehlein A."/>
            <person name="Muehling M."/>
            <person name="Daniel R."/>
        </authorList>
    </citation>
    <scope>NUCLEOTIDE SEQUENCE</scope>
</reference>
<proteinExistence type="predicted"/>
<feature type="region of interest" description="Disordered" evidence="1">
    <location>
        <begin position="349"/>
        <end position="372"/>
    </location>
</feature>
<name>A0A1J5S722_9ZZZZ</name>
<dbReference type="SUPFAM" id="SSF52540">
    <property type="entry name" value="P-loop containing nucleoside triphosphate hydrolases"/>
    <property type="match status" value="1"/>
</dbReference>
<gene>
    <name evidence="3" type="ORF">GALL_203540</name>
</gene>
<dbReference type="Pfam" id="PF13401">
    <property type="entry name" value="AAA_22"/>
    <property type="match status" value="1"/>
</dbReference>
<dbReference type="Gene3D" id="3.40.50.300">
    <property type="entry name" value="P-loop containing nucleotide triphosphate hydrolases"/>
    <property type="match status" value="1"/>
</dbReference>
<dbReference type="InterPro" id="IPR027417">
    <property type="entry name" value="P-loop_NTPase"/>
</dbReference>
<evidence type="ECO:0000259" key="2">
    <source>
        <dbReference type="SMART" id="SM00382"/>
    </source>
</evidence>
<accession>A0A1J5S722</accession>
<dbReference type="GO" id="GO:0016887">
    <property type="term" value="F:ATP hydrolysis activity"/>
    <property type="evidence" value="ECO:0007669"/>
    <property type="project" value="InterPro"/>
</dbReference>
<feature type="compositionally biased region" description="Basic and acidic residues" evidence="1">
    <location>
        <begin position="362"/>
        <end position="372"/>
    </location>
</feature>
<evidence type="ECO:0000256" key="1">
    <source>
        <dbReference type="SAM" id="MobiDB-lite"/>
    </source>
</evidence>
<dbReference type="AlphaFoldDB" id="A0A1J5S722"/>